<accession>A0A388TEK5</accession>
<evidence type="ECO:0000313" key="1">
    <source>
        <dbReference type="EMBL" id="GBR75476.1"/>
    </source>
</evidence>
<organism evidence="1 2">
    <name type="scientific">Candidatus Termititenax persephonae</name>
    <dbReference type="NCBI Taxonomy" id="2218525"/>
    <lineage>
        <taxon>Bacteria</taxon>
        <taxon>Bacillati</taxon>
        <taxon>Candidatus Margulisiibacteriota</taxon>
        <taxon>Candidatus Termititenacia</taxon>
        <taxon>Candidatus Termititenacales</taxon>
        <taxon>Candidatus Termititenacaceae</taxon>
        <taxon>Candidatus Termititenax</taxon>
    </lineage>
</organism>
<dbReference type="EMBL" id="BGZO01000002">
    <property type="protein sequence ID" value="GBR75476.1"/>
    <property type="molecule type" value="Genomic_DNA"/>
</dbReference>
<sequence length="333" mass="38633">MLSCKLFAEKEKLILPKLQTLFNLPDNVIQTAKLNPAASHKLLSGYWEKYNAFLDKLDFFGEDIEGTTILLDIQEAVPITRQLIGNQAISFSTSALPEDMESILRRVPYAGIGKYASLENFVKANISRIIFAPHLKIISNFDLPRECWKVIYGASEDTSSDSTFAISLLDNLTNNGRLYDSNKTIVLVPTILINFFREESISLLPAMQLFLLISTICHEASHQQWFSLRENNFDISLFENERYAHLLELYVIQKLLSFTTKEYERRILFKYAGSTMAEIERFYALQSPADNVYTVNFFRKRKKFISLFKEKLSFSFQNILRKDFLERAYRERS</sequence>
<dbReference type="Proteomes" id="UP000275925">
    <property type="component" value="Unassembled WGS sequence"/>
</dbReference>
<keyword evidence="2" id="KW-1185">Reference proteome</keyword>
<gene>
    <name evidence="1" type="ORF">NO2_0149</name>
</gene>
<protein>
    <submittedName>
        <fullName evidence="1">Uncharacterized protein</fullName>
    </submittedName>
</protein>
<proteinExistence type="predicted"/>
<comment type="caution">
    <text evidence="1">The sequence shown here is derived from an EMBL/GenBank/DDBJ whole genome shotgun (WGS) entry which is preliminary data.</text>
</comment>
<dbReference type="AlphaFoldDB" id="A0A388TEK5"/>
<evidence type="ECO:0000313" key="2">
    <source>
        <dbReference type="Proteomes" id="UP000275925"/>
    </source>
</evidence>
<reference evidence="1 2" key="1">
    <citation type="journal article" date="2019" name="ISME J.">
        <title>Genome analyses of uncultured TG2/ZB3 bacteria in 'Margulisbacteria' specifically attached to ectosymbiotic spirochetes of protists in the termite gut.</title>
        <authorList>
            <person name="Utami Y.D."/>
            <person name="Kuwahara H."/>
            <person name="Igai K."/>
            <person name="Murakami T."/>
            <person name="Sugaya K."/>
            <person name="Morikawa T."/>
            <person name="Nagura Y."/>
            <person name="Yuki M."/>
            <person name="Deevong P."/>
            <person name="Inoue T."/>
            <person name="Kihara K."/>
            <person name="Lo N."/>
            <person name="Yamada A."/>
            <person name="Ohkuma M."/>
            <person name="Hongoh Y."/>
        </authorList>
    </citation>
    <scope>NUCLEOTIDE SEQUENCE [LARGE SCALE GENOMIC DNA]</scope>
    <source>
        <strain evidence="1">NkOx7-02</strain>
    </source>
</reference>
<name>A0A388TEK5_9BACT</name>